<accession>A0ACB9CA54</accession>
<gene>
    <name evidence="1" type="ORF">L1987_62256</name>
</gene>
<sequence length="89" mass="10557">MGRLRILIDPIRILFFPKLMFSFFFVSHLRFNRPDTFLSPLAISSPFHFRSSPLSSSKNLRFRWNSPNFINCLHNYYIKQISQCPASDD</sequence>
<reference evidence="2" key="1">
    <citation type="journal article" date="2022" name="Mol. Ecol. Resour.">
        <title>The genomes of chicory, endive, great burdock and yacon provide insights into Asteraceae palaeo-polyploidization history and plant inulin production.</title>
        <authorList>
            <person name="Fan W."/>
            <person name="Wang S."/>
            <person name="Wang H."/>
            <person name="Wang A."/>
            <person name="Jiang F."/>
            <person name="Liu H."/>
            <person name="Zhao H."/>
            <person name="Xu D."/>
            <person name="Zhang Y."/>
        </authorList>
    </citation>
    <scope>NUCLEOTIDE SEQUENCE [LARGE SCALE GENOMIC DNA]</scope>
    <source>
        <strain evidence="2">cv. Yunnan</strain>
    </source>
</reference>
<proteinExistence type="predicted"/>
<dbReference type="EMBL" id="CM042038">
    <property type="protein sequence ID" value="KAI3731073.1"/>
    <property type="molecule type" value="Genomic_DNA"/>
</dbReference>
<organism evidence="1 2">
    <name type="scientific">Smallanthus sonchifolius</name>
    <dbReference type="NCBI Taxonomy" id="185202"/>
    <lineage>
        <taxon>Eukaryota</taxon>
        <taxon>Viridiplantae</taxon>
        <taxon>Streptophyta</taxon>
        <taxon>Embryophyta</taxon>
        <taxon>Tracheophyta</taxon>
        <taxon>Spermatophyta</taxon>
        <taxon>Magnoliopsida</taxon>
        <taxon>eudicotyledons</taxon>
        <taxon>Gunneridae</taxon>
        <taxon>Pentapetalae</taxon>
        <taxon>asterids</taxon>
        <taxon>campanulids</taxon>
        <taxon>Asterales</taxon>
        <taxon>Asteraceae</taxon>
        <taxon>Asteroideae</taxon>
        <taxon>Heliantheae alliance</taxon>
        <taxon>Millerieae</taxon>
        <taxon>Smallanthus</taxon>
    </lineage>
</organism>
<keyword evidence="2" id="KW-1185">Reference proteome</keyword>
<dbReference type="Proteomes" id="UP001056120">
    <property type="component" value="Linkage Group LG21"/>
</dbReference>
<evidence type="ECO:0000313" key="2">
    <source>
        <dbReference type="Proteomes" id="UP001056120"/>
    </source>
</evidence>
<protein>
    <submittedName>
        <fullName evidence="1">Uncharacterized protein</fullName>
    </submittedName>
</protein>
<evidence type="ECO:0000313" key="1">
    <source>
        <dbReference type="EMBL" id="KAI3731073.1"/>
    </source>
</evidence>
<comment type="caution">
    <text evidence="1">The sequence shown here is derived from an EMBL/GenBank/DDBJ whole genome shotgun (WGS) entry which is preliminary data.</text>
</comment>
<name>A0ACB9CA54_9ASTR</name>
<reference evidence="1 2" key="2">
    <citation type="journal article" date="2022" name="Mol. Ecol. Resour.">
        <title>The genomes of chicory, endive, great burdock and yacon provide insights into Asteraceae paleo-polyploidization history and plant inulin production.</title>
        <authorList>
            <person name="Fan W."/>
            <person name="Wang S."/>
            <person name="Wang H."/>
            <person name="Wang A."/>
            <person name="Jiang F."/>
            <person name="Liu H."/>
            <person name="Zhao H."/>
            <person name="Xu D."/>
            <person name="Zhang Y."/>
        </authorList>
    </citation>
    <scope>NUCLEOTIDE SEQUENCE [LARGE SCALE GENOMIC DNA]</scope>
    <source>
        <strain evidence="2">cv. Yunnan</strain>
        <tissue evidence="1">Leaves</tissue>
    </source>
</reference>